<comment type="caution">
    <text evidence="1">The sequence shown here is derived from an EMBL/GenBank/DDBJ whole genome shotgun (WGS) entry which is preliminary data.</text>
</comment>
<keyword evidence="2" id="KW-1185">Reference proteome</keyword>
<dbReference type="AlphaFoldDB" id="A0A8J3CC66"/>
<dbReference type="Proteomes" id="UP000637578">
    <property type="component" value="Unassembled WGS sequence"/>
</dbReference>
<protein>
    <submittedName>
        <fullName evidence="1">Uncharacterized protein</fullName>
    </submittedName>
</protein>
<proteinExistence type="predicted"/>
<sequence length="165" mass="17419">MVSCVRRAAGSVPPRGLDRLLRGVRAHLRVWRLPRPDRLVIYTASRSVTAEITQGRPPDRLAALLAWAWSLQGVTATWGHGPAETVTVLVSGRTCSGIGVHVSAAVRLAELGDQVRPGPGGARLACWATGSARLPVGAAEAVTCDELAAVVAHLRAAERREVRAA</sequence>
<reference evidence="1" key="1">
    <citation type="journal article" date="2014" name="Int. J. Syst. Evol. Microbiol.">
        <title>Complete genome sequence of Corynebacterium casei LMG S-19264T (=DSM 44701T), isolated from a smear-ripened cheese.</title>
        <authorList>
            <consortium name="US DOE Joint Genome Institute (JGI-PGF)"/>
            <person name="Walter F."/>
            <person name="Albersmeier A."/>
            <person name="Kalinowski J."/>
            <person name="Ruckert C."/>
        </authorList>
    </citation>
    <scope>NUCLEOTIDE SEQUENCE</scope>
    <source>
        <strain evidence="1">CGMCC 4.5737</strain>
    </source>
</reference>
<dbReference type="EMBL" id="BMMK01000029">
    <property type="protein sequence ID" value="GGM72649.1"/>
    <property type="molecule type" value="Genomic_DNA"/>
</dbReference>
<accession>A0A8J3CC66</accession>
<name>A0A8J3CC66_9PSEU</name>
<evidence type="ECO:0000313" key="2">
    <source>
        <dbReference type="Proteomes" id="UP000637578"/>
    </source>
</evidence>
<organism evidence="1 2">
    <name type="scientific">Longimycelium tulufanense</name>
    <dbReference type="NCBI Taxonomy" id="907463"/>
    <lineage>
        <taxon>Bacteria</taxon>
        <taxon>Bacillati</taxon>
        <taxon>Actinomycetota</taxon>
        <taxon>Actinomycetes</taxon>
        <taxon>Pseudonocardiales</taxon>
        <taxon>Pseudonocardiaceae</taxon>
        <taxon>Longimycelium</taxon>
    </lineage>
</organism>
<evidence type="ECO:0000313" key="1">
    <source>
        <dbReference type="EMBL" id="GGM72649.1"/>
    </source>
</evidence>
<gene>
    <name evidence="1" type="ORF">GCM10012275_49100</name>
</gene>
<reference evidence="1" key="2">
    <citation type="submission" date="2020-09" db="EMBL/GenBank/DDBJ databases">
        <authorList>
            <person name="Sun Q."/>
            <person name="Zhou Y."/>
        </authorList>
    </citation>
    <scope>NUCLEOTIDE SEQUENCE</scope>
    <source>
        <strain evidence="1">CGMCC 4.5737</strain>
    </source>
</reference>